<name>A0A1I4V3P3_9BURK</name>
<proteinExistence type="predicted"/>
<evidence type="ECO:0000313" key="2">
    <source>
        <dbReference type="Proteomes" id="UP000199470"/>
    </source>
</evidence>
<dbReference type="SMR" id="A0A1I4V3P3"/>
<evidence type="ECO:0000313" key="1">
    <source>
        <dbReference type="EMBL" id="SFM95751.1"/>
    </source>
</evidence>
<dbReference type="RefSeq" id="WP_093357052.1">
    <property type="nucleotide sequence ID" value="NZ_FOTW01000067.1"/>
</dbReference>
<reference evidence="1 2" key="1">
    <citation type="submission" date="2016-10" db="EMBL/GenBank/DDBJ databases">
        <authorList>
            <person name="de Groot N.N."/>
        </authorList>
    </citation>
    <scope>NUCLEOTIDE SEQUENCE [LARGE SCALE GENOMIC DNA]</scope>
    <source>
        <strain evidence="1 2">ATCC 43154</strain>
    </source>
</reference>
<sequence length="69" mass="7464">MSTADRELGQMMRGMIMAMGLAVDDVEAGRYTAADRERLAGGLELVVAGLRAQRRPGERLVIDSERVGS</sequence>
<dbReference type="Proteomes" id="UP000199470">
    <property type="component" value="Unassembled WGS sequence"/>
</dbReference>
<dbReference type="EMBL" id="FOTW01000067">
    <property type="protein sequence ID" value="SFM95751.1"/>
    <property type="molecule type" value="Genomic_DNA"/>
</dbReference>
<keyword evidence="2" id="KW-1185">Reference proteome</keyword>
<protein>
    <submittedName>
        <fullName evidence="1">Uncharacterized protein</fullName>
    </submittedName>
</protein>
<accession>A0A1I4V3P3</accession>
<organism evidence="1 2">
    <name type="scientific">Rugamonas rubra</name>
    <dbReference type="NCBI Taxonomy" id="758825"/>
    <lineage>
        <taxon>Bacteria</taxon>
        <taxon>Pseudomonadati</taxon>
        <taxon>Pseudomonadota</taxon>
        <taxon>Betaproteobacteria</taxon>
        <taxon>Burkholderiales</taxon>
        <taxon>Oxalobacteraceae</taxon>
        <taxon>Telluria group</taxon>
        <taxon>Rugamonas</taxon>
    </lineage>
</organism>
<dbReference type="AlphaFoldDB" id="A0A1I4V3P3"/>
<gene>
    <name evidence="1" type="ORF">SAMN02982985_05911</name>
</gene>